<feature type="compositionally biased region" description="Low complexity" evidence="1">
    <location>
        <begin position="39"/>
        <end position="60"/>
    </location>
</feature>
<protein>
    <submittedName>
        <fullName evidence="2">Uncharacterized protein</fullName>
    </submittedName>
</protein>
<dbReference type="InParanoid" id="L8FTV0"/>
<reference evidence="3" key="1">
    <citation type="submission" date="2010-09" db="EMBL/GenBank/DDBJ databases">
        <title>The genome sequence of Geomyces destructans 20631-21.</title>
        <authorList>
            <consortium name="The Broad Institute Genome Sequencing Platform"/>
            <person name="Cuomo C.A."/>
            <person name="Blehert D.S."/>
            <person name="Lorch J.M."/>
            <person name="Young S.K."/>
            <person name="Zeng Q."/>
            <person name="Gargeya S."/>
            <person name="Fitzgerald M."/>
            <person name="Haas B."/>
            <person name="Abouelleil A."/>
            <person name="Alvarado L."/>
            <person name="Arachchi H.M."/>
            <person name="Berlin A."/>
            <person name="Brown A."/>
            <person name="Chapman S.B."/>
            <person name="Chen Z."/>
            <person name="Dunbar C."/>
            <person name="Freedman E."/>
            <person name="Gearin G."/>
            <person name="Gellesch M."/>
            <person name="Goldberg J."/>
            <person name="Griggs A."/>
            <person name="Gujja S."/>
            <person name="Heiman D."/>
            <person name="Howarth C."/>
            <person name="Larson L."/>
            <person name="Lui A."/>
            <person name="MacDonald P.J.P."/>
            <person name="Montmayeur A."/>
            <person name="Murphy C."/>
            <person name="Neiman D."/>
            <person name="Pearson M."/>
            <person name="Priest M."/>
            <person name="Roberts A."/>
            <person name="Saif S."/>
            <person name="Shea T."/>
            <person name="Shenoy N."/>
            <person name="Sisk P."/>
            <person name="Stolte C."/>
            <person name="Sykes S."/>
            <person name="Wortman J."/>
            <person name="Nusbaum C."/>
            <person name="Birren B."/>
        </authorList>
    </citation>
    <scope>NUCLEOTIDE SEQUENCE [LARGE SCALE GENOMIC DNA]</scope>
    <source>
        <strain evidence="3">ATCC MYA-4855 / 20631-21</strain>
    </source>
</reference>
<feature type="non-terminal residue" evidence="2">
    <location>
        <position position="1"/>
    </location>
</feature>
<organism evidence="2 3">
    <name type="scientific">Pseudogymnoascus destructans (strain ATCC MYA-4855 / 20631-21)</name>
    <name type="common">Bat white-nose syndrome fungus</name>
    <name type="synonym">Geomyces destructans</name>
    <dbReference type="NCBI Taxonomy" id="658429"/>
    <lineage>
        <taxon>Eukaryota</taxon>
        <taxon>Fungi</taxon>
        <taxon>Dikarya</taxon>
        <taxon>Ascomycota</taxon>
        <taxon>Pezizomycotina</taxon>
        <taxon>Leotiomycetes</taxon>
        <taxon>Thelebolales</taxon>
        <taxon>Thelebolaceae</taxon>
        <taxon>Pseudogymnoascus</taxon>
    </lineage>
</organism>
<proteinExistence type="predicted"/>
<dbReference type="EMBL" id="GL574933">
    <property type="protein sequence ID" value="ELR04317.1"/>
    <property type="molecule type" value="Genomic_DNA"/>
</dbReference>
<feature type="compositionally biased region" description="Basic residues" evidence="1">
    <location>
        <begin position="94"/>
        <end position="118"/>
    </location>
</feature>
<feature type="compositionally biased region" description="Low complexity" evidence="1">
    <location>
        <begin position="1"/>
        <end position="14"/>
    </location>
</feature>
<accession>L8FTV0</accession>
<dbReference type="VEuPathDB" id="FungiDB:GMDG_09026"/>
<feature type="non-terminal residue" evidence="2">
    <location>
        <position position="118"/>
    </location>
</feature>
<feature type="region of interest" description="Disordered" evidence="1">
    <location>
        <begin position="1"/>
        <end position="118"/>
    </location>
</feature>
<feature type="compositionally biased region" description="Basic residues" evidence="1">
    <location>
        <begin position="74"/>
        <end position="84"/>
    </location>
</feature>
<evidence type="ECO:0000313" key="2">
    <source>
        <dbReference type="EMBL" id="ELR04317.1"/>
    </source>
</evidence>
<gene>
    <name evidence="2" type="ORF">GMDG_09026</name>
</gene>
<dbReference type="Proteomes" id="UP000011064">
    <property type="component" value="Unassembled WGS sequence"/>
</dbReference>
<name>L8FTV0_PSED2</name>
<evidence type="ECO:0000313" key="3">
    <source>
        <dbReference type="Proteomes" id="UP000011064"/>
    </source>
</evidence>
<dbReference type="HOGENOM" id="CLU_2090566_0_0_1"/>
<evidence type="ECO:0000256" key="1">
    <source>
        <dbReference type="SAM" id="MobiDB-lite"/>
    </source>
</evidence>
<keyword evidence="3" id="KW-1185">Reference proteome</keyword>
<sequence>RGTRGLGPIAADLPAPLPLSRRRPGGRRAPARDRDPGRRAATGRAGAAARGAGGAAQPRLVGPGGRRPAAERGHRQRSLHRPALPRRPGGSRPVRGRGRRVRAARALRRSRRIRGGPR</sequence>
<dbReference type="AlphaFoldDB" id="L8FTV0"/>